<dbReference type="Proteomes" id="UP000382577">
    <property type="component" value="Unassembled WGS sequence"/>
</dbReference>
<name>A0A5E4Z2K2_9BURK</name>
<dbReference type="InterPro" id="IPR006915">
    <property type="entry name" value="DUF637_hemagglutn_put"/>
</dbReference>
<organism evidence="3 4">
    <name type="scientific">Pandoraea fibrosis</name>
    <dbReference type="NCBI Taxonomy" id="1891094"/>
    <lineage>
        <taxon>Bacteria</taxon>
        <taxon>Pseudomonadati</taxon>
        <taxon>Pseudomonadota</taxon>
        <taxon>Betaproteobacteria</taxon>
        <taxon>Burkholderiales</taxon>
        <taxon>Burkholderiaceae</taxon>
        <taxon>Pandoraea</taxon>
    </lineage>
</organism>
<evidence type="ECO:0000313" key="3">
    <source>
        <dbReference type="EMBL" id="VVE54550.1"/>
    </source>
</evidence>
<evidence type="ECO:0000259" key="2">
    <source>
        <dbReference type="Pfam" id="PF04830"/>
    </source>
</evidence>
<dbReference type="EMBL" id="CABPRW010000021">
    <property type="protein sequence ID" value="VVE54550.1"/>
    <property type="molecule type" value="Genomic_DNA"/>
</dbReference>
<feature type="domain" description="DUF637" evidence="2">
    <location>
        <begin position="24"/>
        <end position="131"/>
    </location>
</feature>
<proteinExistence type="predicted"/>
<sequence length="244" mass="24384">MQTLQREVGTFVGNRAKEAEAIEAQLKKTTDPEQRALLNQQLVDAKKWGPGGDYRLIVSAITAGISGNVTGAAGEMTTRATVNYLQGLAAKEIKALGENLDPASKAALHAVTGCAGGAASSGNCGAGAMGAAAGSLLGSLLAASDKSGQDLPQSEREARVNLITSIVAGVTAGVGGDVATASISAKTEAENNTLGIRVAPPPPRHTGGVPNPQGSKRNGRDGDELDPTSASEATTASEGGNVAD</sequence>
<dbReference type="AlphaFoldDB" id="A0A5E4Z2K2"/>
<dbReference type="Pfam" id="PF04830">
    <property type="entry name" value="DUF637"/>
    <property type="match status" value="1"/>
</dbReference>
<evidence type="ECO:0000256" key="1">
    <source>
        <dbReference type="SAM" id="MobiDB-lite"/>
    </source>
</evidence>
<evidence type="ECO:0000313" key="4">
    <source>
        <dbReference type="Proteomes" id="UP000382577"/>
    </source>
</evidence>
<reference evidence="3 4" key="1">
    <citation type="submission" date="2019-08" db="EMBL/GenBank/DDBJ databases">
        <authorList>
            <person name="Peeters C."/>
        </authorList>
    </citation>
    <scope>NUCLEOTIDE SEQUENCE [LARGE SCALE GENOMIC DNA]</scope>
    <source>
        <strain evidence="3 4">LMG 31113</strain>
    </source>
</reference>
<feature type="region of interest" description="Disordered" evidence="1">
    <location>
        <begin position="187"/>
        <end position="244"/>
    </location>
</feature>
<accession>A0A5E4Z2K2</accession>
<protein>
    <submittedName>
        <fullName evidence="3">Hemagglutinin-related protein</fullName>
    </submittedName>
</protein>
<feature type="compositionally biased region" description="Polar residues" evidence="1">
    <location>
        <begin position="228"/>
        <end position="238"/>
    </location>
</feature>
<gene>
    <name evidence="3" type="ORF">PFI31113_04909</name>
</gene>